<feature type="domain" description="O-methyltransferase dimerisation" evidence="6">
    <location>
        <begin position="55"/>
        <end position="114"/>
    </location>
</feature>
<dbReference type="InterPro" id="IPR001077">
    <property type="entry name" value="COMT_C"/>
</dbReference>
<feature type="active site" description="Proton acceptor" evidence="4">
    <location>
        <position position="296"/>
    </location>
</feature>
<accession>A0A9W4XM18</accession>
<dbReference type="EMBL" id="CAOQHR010000006">
    <property type="protein sequence ID" value="CAI6336588.1"/>
    <property type="molecule type" value="Genomic_DNA"/>
</dbReference>
<dbReference type="Pfam" id="PF08100">
    <property type="entry name" value="Dimerisation"/>
    <property type="match status" value="1"/>
</dbReference>
<dbReference type="SUPFAM" id="SSF46785">
    <property type="entry name" value="Winged helix' DNA-binding domain"/>
    <property type="match status" value="1"/>
</dbReference>
<dbReference type="SUPFAM" id="SSF53335">
    <property type="entry name" value="S-adenosyl-L-methionine-dependent methyltransferases"/>
    <property type="match status" value="1"/>
</dbReference>
<feature type="domain" description="O-methyltransferase C-terminal" evidence="5">
    <location>
        <begin position="163"/>
        <end position="366"/>
    </location>
</feature>
<evidence type="ECO:0000259" key="5">
    <source>
        <dbReference type="Pfam" id="PF00891"/>
    </source>
</evidence>
<evidence type="ECO:0000256" key="1">
    <source>
        <dbReference type="ARBA" id="ARBA00022603"/>
    </source>
</evidence>
<dbReference type="PROSITE" id="PS51683">
    <property type="entry name" value="SAM_OMT_II"/>
    <property type="match status" value="1"/>
</dbReference>
<keyword evidence="8" id="KW-1185">Reference proteome</keyword>
<name>A0A9W4XM18_9PLEO</name>
<dbReference type="InterPro" id="IPR016461">
    <property type="entry name" value="COMT-like"/>
</dbReference>
<reference evidence="7" key="1">
    <citation type="submission" date="2023-01" db="EMBL/GenBank/DDBJ databases">
        <authorList>
            <person name="Van Ghelder C."/>
            <person name="Rancurel C."/>
        </authorList>
    </citation>
    <scope>NUCLEOTIDE SEQUENCE</scope>
    <source>
        <strain evidence="7">CNCM I-4278</strain>
    </source>
</reference>
<evidence type="ECO:0000313" key="8">
    <source>
        <dbReference type="Proteomes" id="UP001152607"/>
    </source>
</evidence>
<dbReference type="AlphaFoldDB" id="A0A9W4XM18"/>
<dbReference type="Gene3D" id="3.40.50.150">
    <property type="entry name" value="Vaccinia Virus protein VP39"/>
    <property type="match status" value="1"/>
</dbReference>
<keyword evidence="1" id="KW-0489">Methyltransferase</keyword>
<dbReference type="PIRSF" id="PIRSF005739">
    <property type="entry name" value="O-mtase"/>
    <property type="match status" value="1"/>
</dbReference>
<protein>
    <recommendedName>
        <fullName evidence="9">O-methyltransferase</fullName>
    </recommendedName>
</protein>
<dbReference type="PANTHER" id="PTHR43712:SF1">
    <property type="entry name" value="HYPOTHETICAL O-METHYLTRANSFERASE (EUROFUNG)-RELATED"/>
    <property type="match status" value="1"/>
</dbReference>
<keyword evidence="3" id="KW-0949">S-adenosyl-L-methionine</keyword>
<keyword evidence="2" id="KW-0808">Transferase</keyword>
<evidence type="ECO:0000259" key="6">
    <source>
        <dbReference type="Pfam" id="PF08100"/>
    </source>
</evidence>
<evidence type="ECO:0000313" key="7">
    <source>
        <dbReference type="EMBL" id="CAI6336588.1"/>
    </source>
</evidence>
<dbReference type="InterPro" id="IPR036390">
    <property type="entry name" value="WH_DNA-bd_sf"/>
</dbReference>
<dbReference type="Gene3D" id="1.10.10.10">
    <property type="entry name" value="Winged helix-like DNA-binding domain superfamily/Winged helix DNA-binding domain"/>
    <property type="match status" value="1"/>
</dbReference>
<dbReference type="Proteomes" id="UP001152607">
    <property type="component" value="Unassembled WGS sequence"/>
</dbReference>
<dbReference type="InterPro" id="IPR036388">
    <property type="entry name" value="WH-like_DNA-bd_sf"/>
</dbReference>
<evidence type="ECO:0000256" key="4">
    <source>
        <dbReference type="PIRSR" id="PIRSR005739-1"/>
    </source>
</evidence>
<dbReference type="Pfam" id="PF00891">
    <property type="entry name" value="Methyltransf_2"/>
    <property type="match status" value="1"/>
</dbReference>
<dbReference type="OrthoDB" id="2410195at2759"/>
<evidence type="ECO:0008006" key="9">
    <source>
        <dbReference type="Google" id="ProtNLM"/>
    </source>
</evidence>
<dbReference type="InterPro" id="IPR029063">
    <property type="entry name" value="SAM-dependent_MTases_sf"/>
</dbReference>
<evidence type="ECO:0000256" key="3">
    <source>
        <dbReference type="ARBA" id="ARBA00022691"/>
    </source>
</evidence>
<sequence>MDAILQKATDEVYKLVEADDEFLRRRTIDKLRDLQYALETPEESMQRLIYLGLTTSSIRVSYNLDIFNKLVEADHPLALDELAETTGADPVLLGRILRHQSSMGIIDEPSKDTFTHSQTTRNIAKPDIAAGIQFCADVLGPMYAAIPSFLAERSYQNPTSLSDTPFNQAWNTKLPLWGWLAENPEHRARFNRFMFAQRSSVKDCFSFISLDKEAEGWSAEKPLFVDVGGGVGQQCIALKERWPGIQGRVILQELPDVIVNARAQPLPDDIETMEYDFFTLQPVKGAKFYYFRAIMHNHSDEKCVEILKNQADAMDEGSTVLLDEIVVPDTKVEWFVTQTDLVMMGQFSAMERTESQWRSMLALAGLKVKSITTYTHGFRLSIIAATK</sequence>
<dbReference type="GO" id="GO:0008171">
    <property type="term" value="F:O-methyltransferase activity"/>
    <property type="evidence" value="ECO:0007669"/>
    <property type="project" value="InterPro"/>
</dbReference>
<organism evidence="7 8">
    <name type="scientific">Periconia digitata</name>
    <dbReference type="NCBI Taxonomy" id="1303443"/>
    <lineage>
        <taxon>Eukaryota</taxon>
        <taxon>Fungi</taxon>
        <taxon>Dikarya</taxon>
        <taxon>Ascomycota</taxon>
        <taxon>Pezizomycotina</taxon>
        <taxon>Dothideomycetes</taxon>
        <taxon>Pleosporomycetidae</taxon>
        <taxon>Pleosporales</taxon>
        <taxon>Massarineae</taxon>
        <taxon>Periconiaceae</taxon>
        <taxon>Periconia</taxon>
    </lineage>
</organism>
<dbReference type="GO" id="GO:0032259">
    <property type="term" value="P:methylation"/>
    <property type="evidence" value="ECO:0007669"/>
    <property type="project" value="UniProtKB-KW"/>
</dbReference>
<evidence type="ECO:0000256" key="2">
    <source>
        <dbReference type="ARBA" id="ARBA00022679"/>
    </source>
</evidence>
<gene>
    <name evidence="7" type="ORF">PDIGIT_LOCUS9691</name>
</gene>
<comment type="caution">
    <text evidence="7">The sequence shown here is derived from an EMBL/GenBank/DDBJ whole genome shotgun (WGS) entry which is preliminary data.</text>
</comment>
<dbReference type="InterPro" id="IPR012967">
    <property type="entry name" value="COMT_dimerisation"/>
</dbReference>
<dbReference type="PANTHER" id="PTHR43712">
    <property type="entry name" value="PUTATIVE (AFU_ORTHOLOGUE AFUA_4G14580)-RELATED"/>
    <property type="match status" value="1"/>
</dbReference>
<proteinExistence type="predicted"/>